<dbReference type="Proteomes" id="UP000712281">
    <property type="component" value="Unassembled WGS sequence"/>
</dbReference>
<reference evidence="2" key="1">
    <citation type="submission" date="2019-12" db="EMBL/GenBank/DDBJ databases">
        <title>Genome sequencing and annotation of Brassica cretica.</title>
        <authorList>
            <person name="Studholme D.J."/>
            <person name="Sarris P.F."/>
        </authorList>
    </citation>
    <scope>NUCLEOTIDE SEQUENCE</scope>
    <source>
        <strain evidence="2">PFS-001/15</strain>
        <tissue evidence="2">Leaf</tissue>
    </source>
</reference>
<gene>
    <name evidence="2" type="ORF">F2Q68_00015807</name>
</gene>
<feature type="region of interest" description="Disordered" evidence="1">
    <location>
        <begin position="232"/>
        <end position="253"/>
    </location>
</feature>
<dbReference type="AlphaFoldDB" id="A0A8S9HZ41"/>
<name>A0A8S9HZ41_BRACR</name>
<feature type="region of interest" description="Disordered" evidence="1">
    <location>
        <begin position="36"/>
        <end position="90"/>
    </location>
</feature>
<organism evidence="2 3">
    <name type="scientific">Brassica cretica</name>
    <name type="common">Mustard</name>
    <dbReference type="NCBI Taxonomy" id="69181"/>
    <lineage>
        <taxon>Eukaryota</taxon>
        <taxon>Viridiplantae</taxon>
        <taxon>Streptophyta</taxon>
        <taxon>Embryophyta</taxon>
        <taxon>Tracheophyta</taxon>
        <taxon>Spermatophyta</taxon>
        <taxon>Magnoliopsida</taxon>
        <taxon>eudicotyledons</taxon>
        <taxon>Gunneridae</taxon>
        <taxon>Pentapetalae</taxon>
        <taxon>rosids</taxon>
        <taxon>malvids</taxon>
        <taxon>Brassicales</taxon>
        <taxon>Brassicaceae</taxon>
        <taxon>Brassiceae</taxon>
        <taxon>Brassica</taxon>
    </lineage>
</organism>
<evidence type="ECO:0000313" key="3">
    <source>
        <dbReference type="Proteomes" id="UP000712281"/>
    </source>
</evidence>
<protein>
    <submittedName>
        <fullName evidence="2">Uncharacterized protein</fullName>
    </submittedName>
</protein>
<proteinExistence type="predicted"/>
<sequence>MPSSARSNKETPLLFSIDPASLERLIRKERRFSSIDNNTSSSINTCQPTSTQTPISSTDTRSPLSTESTLPSTDIFLPTSIDTSSQTSIDTEPRNMVATLVLVRDENGDLHDQEVHLRNAANDDFWQVVKHEKLQEGDFEVESSMNFGGSHWCRSTSNFEHRSTDFNQSRSISFPEHRSTTPTESAASCNAVRIMTHKEFTARHPYPPSSFHVNIDRQTKPAIDIARINALMPQPKPSANPPETTSTHSEDVPEPMQVDKATMGRTLRKRKEKVAKHLKRGANEMEMDNFLKRVLRIPLEKPFEEAYFTNRLKHETLDKSSIKVATQRPNACFAWSLRSDRARARLGCYVATELEPKLGRYVATERPFRSVAT</sequence>
<comment type="caution">
    <text evidence="2">The sequence shown here is derived from an EMBL/GenBank/DDBJ whole genome shotgun (WGS) entry which is preliminary data.</text>
</comment>
<evidence type="ECO:0000313" key="2">
    <source>
        <dbReference type="EMBL" id="KAF2560088.1"/>
    </source>
</evidence>
<dbReference type="EMBL" id="QGKW02001940">
    <property type="protein sequence ID" value="KAF2560088.1"/>
    <property type="molecule type" value="Genomic_DNA"/>
</dbReference>
<accession>A0A8S9HZ41</accession>
<evidence type="ECO:0000256" key="1">
    <source>
        <dbReference type="SAM" id="MobiDB-lite"/>
    </source>
</evidence>